<protein>
    <recommendedName>
        <fullName evidence="8">tRNA(Ile)-lysidine synthase</fullName>
        <ecNumber evidence="8">6.3.4.19</ecNumber>
    </recommendedName>
    <alternativeName>
        <fullName evidence="8">tRNA(Ile)-2-lysyl-cytidine synthase</fullName>
    </alternativeName>
    <alternativeName>
        <fullName evidence="8">tRNA(Ile)-lysidine synthetase</fullName>
    </alternativeName>
</protein>
<dbReference type="RefSeq" id="WP_007665221.1">
    <property type="nucleotide sequence ID" value="NZ_BAABZC010000002.1"/>
</dbReference>
<dbReference type="Proteomes" id="UP000291191">
    <property type="component" value="Unassembled WGS sequence"/>
</dbReference>
<dbReference type="GO" id="GO:0006400">
    <property type="term" value="P:tRNA modification"/>
    <property type="evidence" value="ECO:0007669"/>
    <property type="project" value="UniProtKB-UniRule"/>
</dbReference>
<dbReference type="InterPro" id="IPR020825">
    <property type="entry name" value="Phe-tRNA_synthase-like_B3/B4"/>
</dbReference>
<comment type="similarity">
    <text evidence="8">Belongs to the tRNA(Ile)-lysidine synthase family.</text>
</comment>
<dbReference type="EMBL" id="QRPE01000007">
    <property type="protein sequence ID" value="RHL93795.1"/>
    <property type="molecule type" value="Genomic_DNA"/>
</dbReference>
<evidence type="ECO:0000313" key="11">
    <source>
        <dbReference type="EMBL" id="RHL93795.1"/>
    </source>
</evidence>
<comment type="function">
    <text evidence="8">Ligates lysine onto the cytidine present at position 34 of the AUA codon-specific tRNA(Ile) that contains the anticodon CAU, in an ATP-dependent manner. Cytidine is converted to lysidine, thus changing the amino acid specificity of the tRNA from methionine to isoleucine.</text>
</comment>
<comment type="subcellular location">
    <subcellularLocation>
        <location evidence="1 8">Cytoplasm</location>
    </subcellularLocation>
</comment>
<dbReference type="NCBIfam" id="TIGR02432">
    <property type="entry name" value="lysidine_TilS_N"/>
    <property type="match status" value="1"/>
</dbReference>
<dbReference type="EMBL" id="RCXO01000004">
    <property type="protein sequence ID" value="RYT81906.1"/>
    <property type="molecule type" value="Genomic_DNA"/>
</dbReference>
<evidence type="ECO:0000256" key="5">
    <source>
        <dbReference type="ARBA" id="ARBA00022741"/>
    </source>
</evidence>
<dbReference type="GO" id="GO:0005524">
    <property type="term" value="F:ATP binding"/>
    <property type="evidence" value="ECO:0007669"/>
    <property type="project" value="UniProtKB-UniRule"/>
</dbReference>
<evidence type="ECO:0000256" key="1">
    <source>
        <dbReference type="ARBA" id="ARBA00004496"/>
    </source>
</evidence>
<evidence type="ECO:0000313" key="17">
    <source>
        <dbReference type="Proteomes" id="UP000291191"/>
    </source>
</evidence>
<dbReference type="Gene3D" id="3.40.50.620">
    <property type="entry name" value="HUPs"/>
    <property type="match status" value="1"/>
</dbReference>
<evidence type="ECO:0000313" key="13">
    <source>
        <dbReference type="EMBL" id="RYT81906.1"/>
    </source>
</evidence>
<dbReference type="InterPro" id="IPR012795">
    <property type="entry name" value="tRNA_Ile_lys_synt_N"/>
</dbReference>
<dbReference type="AlphaFoldDB" id="A0A3E4I4R6"/>
<dbReference type="EC" id="6.3.4.19" evidence="8"/>
<dbReference type="PANTHER" id="PTHR43033:SF1">
    <property type="entry name" value="TRNA(ILE)-LYSIDINE SYNTHASE-RELATED"/>
    <property type="match status" value="1"/>
</dbReference>
<dbReference type="SUPFAM" id="SSF56037">
    <property type="entry name" value="PheT/TilS domain"/>
    <property type="match status" value="1"/>
</dbReference>
<dbReference type="InterPro" id="IPR012094">
    <property type="entry name" value="tRNA_Ile_lys_synt"/>
</dbReference>
<reference evidence="13 17" key="2">
    <citation type="journal article" date="2019" name="Science, e1252229">
        <title>Invertible promoters mediate bacterial phase variation, antibiotic resistance, and host adaptation in the gut.</title>
        <authorList>
            <person name="Jiang X."/>
            <person name="Hall A.B."/>
            <person name="Arthur T.D."/>
            <person name="Plichta D.R."/>
            <person name="Covington C.T."/>
            <person name="Poyet M."/>
            <person name="Crothers J."/>
            <person name="Moses P.L."/>
            <person name="Tolonen A.C."/>
            <person name="Vlamakis H."/>
            <person name="Alm E.J."/>
            <person name="Xavier R.J."/>
        </authorList>
    </citation>
    <scope>NUCLEOTIDE SEQUENCE [LARGE SCALE GENOMIC DNA]</scope>
    <source>
        <strain evidence="13">Bf_0095</strain>
        <strain evidence="17">bf_0095</strain>
    </source>
</reference>
<feature type="domain" description="Lysidine-tRNA(Ile) synthetase C-terminal" evidence="9">
    <location>
        <begin position="359"/>
        <end position="431"/>
    </location>
</feature>
<keyword evidence="5 8" id="KW-0547">Nucleotide-binding</keyword>
<gene>
    <name evidence="8 10" type="primary">tilS</name>
    <name evidence="10" type="ORF">DWX27_12975</name>
    <name evidence="12" type="ORF">DWZ32_22300</name>
    <name evidence="11" type="ORF">DWZ95_08740</name>
    <name evidence="13" type="ORF">EAJ06_05125</name>
</gene>
<dbReference type="NCBIfam" id="TIGR02433">
    <property type="entry name" value="lysidine_TilS_C"/>
    <property type="match status" value="1"/>
</dbReference>
<dbReference type="InterPro" id="IPR012796">
    <property type="entry name" value="Lysidine-tRNA-synth_C"/>
</dbReference>
<evidence type="ECO:0000256" key="2">
    <source>
        <dbReference type="ARBA" id="ARBA00022490"/>
    </source>
</evidence>
<dbReference type="EMBL" id="QRWT01000013">
    <property type="protein sequence ID" value="RGT50874.1"/>
    <property type="molecule type" value="Genomic_DNA"/>
</dbReference>
<dbReference type="EMBL" id="QRQM01000041">
    <property type="protein sequence ID" value="RHN02041.1"/>
    <property type="molecule type" value="Genomic_DNA"/>
</dbReference>
<evidence type="ECO:0000256" key="8">
    <source>
        <dbReference type="HAMAP-Rule" id="MF_01161"/>
    </source>
</evidence>
<evidence type="ECO:0000313" key="14">
    <source>
        <dbReference type="Proteomes" id="UP000284772"/>
    </source>
</evidence>
<dbReference type="GO" id="GO:0032267">
    <property type="term" value="F:tRNA(Ile)-lysidine synthase activity"/>
    <property type="evidence" value="ECO:0007669"/>
    <property type="project" value="UniProtKB-EC"/>
</dbReference>
<sequence length="443" mass="51067">MNKKKIEQYIDQEKLFTREDKILVTLSGGADSVALLRLLLDMGYTCEAAHCNFHLRGDESVRDEMFVRELCLQLVVPLHVQHFQTMEEAEKRHISIEMAARELRYAWFEQLRLQQGADVIAVAHHKDDSVETLLLNLIRGTGINGLLGIRPKNGNIVRPLLCLDRKEITEYLQEIGQSYVTDSTNLQDEYTRNKIRLNLLPLMQEINPSVKESLLRTSEHLNDAALLYKKGIEEGKQKVQTEQGILISALLQEPAPETLLFEILSPLGFNSAQIKDIFTSLNGQPGKIFLSREWRVIKDRELLLIEPVYSEDASTVFSPDDPALPFRLTMEELEVTDDFIIPRDRNTACFDADKLKQPLTVRRCRQGDTFVPFGMTGQKKVSDYLTDRKFSLSRKEQQWVLCSDSHIIWLIGERTDNRFRIDDQTQKVIILKFIPNYTVMNKM</sequence>
<name>A0A3E4I4R6_9BACE</name>
<reference evidence="14 15" key="1">
    <citation type="submission" date="2018-08" db="EMBL/GenBank/DDBJ databases">
        <title>A genome reference for cultivated species of the human gut microbiota.</title>
        <authorList>
            <person name="Zou Y."/>
            <person name="Xue W."/>
            <person name="Luo G."/>
        </authorList>
    </citation>
    <scope>NUCLEOTIDE SEQUENCE [LARGE SCALE GENOMIC DNA]</scope>
    <source>
        <strain evidence="10 14">AF19-10AC</strain>
        <strain evidence="12 16">AF31-23</strain>
        <strain evidence="11 15">AF36-16BH</strain>
    </source>
</reference>
<dbReference type="OrthoDB" id="9807403at2"/>
<dbReference type="CDD" id="cd01992">
    <property type="entry name" value="TilS_N"/>
    <property type="match status" value="1"/>
</dbReference>
<comment type="catalytic activity">
    <reaction evidence="7 8">
        <text>cytidine(34) in tRNA(Ile2) + L-lysine + ATP = lysidine(34) in tRNA(Ile2) + AMP + diphosphate + H(+)</text>
        <dbReference type="Rhea" id="RHEA:43744"/>
        <dbReference type="Rhea" id="RHEA-COMP:10625"/>
        <dbReference type="Rhea" id="RHEA-COMP:10670"/>
        <dbReference type="ChEBI" id="CHEBI:15378"/>
        <dbReference type="ChEBI" id="CHEBI:30616"/>
        <dbReference type="ChEBI" id="CHEBI:32551"/>
        <dbReference type="ChEBI" id="CHEBI:33019"/>
        <dbReference type="ChEBI" id="CHEBI:82748"/>
        <dbReference type="ChEBI" id="CHEBI:83665"/>
        <dbReference type="ChEBI" id="CHEBI:456215"/>
        <dbReference type="EC" id="6.3.4.19"/>
    </reaction>
</comment>
<dbReference type="Pfam" id="PF01171">
    <property type="entry name" value="ATP_bind_3"/>
    <property type="match status" value="1"/>
</dbReference>
<evidence type="ECO:0000256" key="4">
    <source>
        <dbReference type="ARBA" id="ARBA00022694"/>
    </source>
</evidence>
<keyword evidence="3 8" id="KW-0436">Ligase</keyword>
<evidence type="ECO:0000313" key="10">
    <source>
        <dbReference type="EMBL" id="RGT50874.1"/>
    </source>
</evidence>
<evidence type="ECO:0000259" key="9">
    <source>
        <dbReference type="SMART" id="SM00977"/>
    </source>
</evidence>
<dbReference type="SUPFAM" id="SSF52402">
    <property type="entry name" value="Adenine nucleotide alpha hydrolases-like"/>
    <property type="match status" value="1"/>
</dbReference>
<dbReference type="GO" id="GO:0005737">
    <property type="term" value="C:cytoplasm"/>
    <property type="evidence" value="ECO:0007669"/>
    <property type="project" value="UniProtKB-SubCell"/>
</dbReference>
<dbReference type="InterPro" id="IPR014729">
    <property type="entry name" value="Rossmann-like_a/b/a_fold"/>
</dbReference>
<evidence type="ECO:0000313" key="15">
    <source>
        <dbReference type="Proteomes" id="UP000285013"/>
    </source>
</evidence>
<feature type="binding site" evidence="8">
    <location>
        <begin position="27"/>
        <end position="32"/>
    </location>
    <ligand>
        <name>ATP</name>
        <dbReference type="ChEBI" id="CHEBI:30616"/>
    </ligand>
</feature>
<dbReference type="PANTHER" id="PTHR43033">
    <property type="entry name" value="TRNA(ILE)-LYSIDINE SYNTHASE-RELATED"/>
    <property type="match status" value="1"/>
</dbReference>
<evidence type="ECO:0000256" key="6">
    <source>
        <dbReference type="ARBA" id="ARBA00022840"/>
    </source>
</evidence>
<dbReference type="GeneID" id="26160893"/>
<dbReference type="HAMAP" id="MF_01161">
    <property type="entry name" value="tRNA_Ile_lys_synt"/>
    <property type="match status" value="1"/>
</dbReference>
<dbReference type="Proteomes" id="UP000284772">
    <property type="component" value="Unassembled WGS sequence"/>
</dbReference>
<dbReference type="Proteomes" id="UP000285013">
    <property type="component" value="Unassembled WGS sequence"/>
</dbReference>
<evidence type="ECO:0000313" key="12">
    <source>
        <dbReference type="EMBL" id="RHN02041.1"/>
    </source>
</evidence>
<keyword evidence="4 8" id="KW-0819">tRNA processing</keyword>
<dbReference type="InterPro" id="IPR011063">
    <property type="entry name" value="TilS/TtcA_N"/>
</dbReference>
<evidence type="ECO:0000256" key="7">
    <source>
        <dbReference type="ARBA" id="ARBA00048539"/>
    </source>
</evidence>
<proteinExistence type="inferred from homology"/>
<dbReference type="Proteomes" id="UP000286003">
    <property type="component" value="Unassembled WGS sequence"/>
</dbReference>
<keyword evidence="17" id="KW-1185">Reference proteome</keyword>
<accession>A0A3E4I4R6</accession>
<dbReference type="SMART" id="SM00977">
    <property type="entry name" value="TilS_C"/>
    <property type="match status" value="1"/>
</dbReference>
<comment type="domain">
    <text evidence="8">The N-terminal region contains the highly conserved SGGXDS motif, predicted to be a P-loop motif involved in ATP binding.</text>
</comment>
<keyword evidence="2 8" id="KW-0963">Cytoplasm</keyword>
<keyword evidence="6 8" id="KW-0067">ATP-binding</keyword>
<evidence type="ECO:0000313" key="16">
    <source>
        <dbReference type="Proteomes" id="UP000286003"/>
    </source>
</evidence>
<dbReference type="Gene3D" id="3.50.40.10">
    <property type="entry name" value="Phenylalanyl-trna Synthetase, Chain B, domain 3"/>
    <property type="match status" value="1"/>
</dbReference>
<evidence type="ECO:0000256" key="3">
    <source>
        <dbReference type="ARBA" id="ARBA00022598"/>
    </source>
</evidence>
<comment type="caution">
    <text evidence="10">The sequence shown here is derived from an EMBL/GenBank/DDBJ whole genome shotgun (WGS) entry which is preliminary data.</text>
</comment>
<organism evidence="10 14">
    <name type="scientific">Bacteroides intestinalis</name>
    <dbReference type="NCBI Taxonomy" id="329854"/>
    <lineage>
        <taxon>Bacteria</taxon>
        <taxon>Pseudomonadati</taxon>
        <taxon>Bacteroidota</taxon>
        <taxon>Bacteroidia</taxon>
        <taxon>Bacteroidales</taxon>
        <taxon>Bacteroidaceae</taxon>
        <taxon>Bacteroides</taxon>
    </lineage>
</organism>